<evidence type="ECO:0000313" key="8">
    <source>
        <dbReference type="Proteomes" id="UP000245647"/>
    </source>
</evidence>
<feature type="compositionally biased region" description="Polar residues" evidence="5">
    <location>
        <begin position="1446"/>
        <end position="1460"/>
    </location>
</feature>
<dbReference type="PANTHER" id="PTHR36985:SF1">
    <property type="entry name" value="TRANSLOCATION AND ASSEMBLY MODULE SUBUNIT TAMB"/>
    <property type="match status" value="1"/>
</dbReference>
<evidence type="ECO:0000313" key="7">
    <source>
        <dbReference type="EMBL" id="PWG78861.1"/>
    </source>
</evidence>
<dbReference type="GO" id="GO:0009306">
    <property type="term" value="P:protein secretion"/>
    <property type="evidence" value="ECO:0007669"/>
    <property type="project" value="InterPro"/>
</dbReference>
<comment type="caution">
    <text evidence="7">The sequence shown here is derived from an EMBL/GenBank/DDBJ whole genome shotgun (WGS) entry which is preliminary data.</text>
</comment>
<dbReference type="RefSeq" id="WP_109417498.1">
    <property type="nucleotide sequence ID" value="NZ_QEAS01000019.1"/>
</dbReference>
<dbReference type="PANTHER" id="PTHR36985">
    <property type="entry name" value="TRANSLOCATION AND ASSEMBLY MODULE SUBUNIT TAMB"/>
    <property type="match status" value="1"/>
</dbReference>
<feature type="domain" description="Translocation and assembly module TamB C-terminal" evidence="6">
    <location>
        <begin position="800"/>
        <end position="978"/>
    </location>
</feature>
<keyword evidence="8" id="KW-1185">Reference proteome</keyword>
<sequence>MWTLSVIAILIASLIIALQFKPVQTYIAKRAARYLSKELNTTIGIKSLYIKPLKSLVLEDFYIQDLDKDTLLYTPRLSVDLNLFSLRQRKVSVNTAQLDNGKFFLKQYKDGKTNLQFIINYFDSGKPAPKKKPSKKPFDITFDRIVLNNTAFKYRNYNNQDTIKGINFDDVSLYQLNTTILNLDTKNHLFKAGIRDMSFREKSGFYLKNLSTDAVIDSNSMEFKNLLLETPNTTIRNYVLMKYANFGDFNDFIRKVYVKGHLRNSVVFSKDIAYFTDALDAMNIKLRMNGDLSGYVDNFRARNFSVKAGQATYVKGNFNIKGLPYINKTSLNLTVNQLATNKKDADYIIKAFSGKTGLIPPIAEKFGNIYFKGSFNGMLKDFRAAGEFKTSLGRIIPDIKMNLYKEPVYSGTIAAQDLNLRELLQQRDLGRASFKANIKGSGFNIRKLKENLDVTADYFDFHGYRYSALNINGTLSDKLFSGQLAVDDRNLQLNFKGDVNLSPSLPQFNFNADIRHANLHKLNLSKDTIQLETQLRSNFSGNSIENLQGDLQLSGLRLTNRDSSLLVNSITLTASGLGGSRLIAINSELLEASIRGEYDLKTLPSYFKSVAKRYVPSLKTTIVKHGNQNFNLYIKIKDFAPFSMLLIPDLSLPDGAVFYGRFVSADSIAAVNGSSPLIRYKKIKVNNFILDESAGKNALNIFLTADRIDITDSLYIKNINIANVVHNDSLALNVKLSDKDATNQLDLNALVEFGTDTLAKLSILPSDFVINKESWKVPEQVKFRFDPGKIFIEDFELSRNDQLLTINGIVSASHDDKLDIEFKKFQAATFNPLTRGAGMIMTGEMNGNISISSVTKTPKIESELSVDSLTMNNISIGKLALNAEVDNETKLVDVNMDIVRNGQKTMNVKGTYDAGAAKNTLDLSVEMNNNQLVIFQPFIRHLVSDVSGEASARLNVSGNILDPKINGTLSLKEANLTVNYLKTPYKITDDVTVENSVIRLNGLQLTDISNNTATANGTVNMKDPGNPDIDVSVRTSKFMVLNTTAKDNPIYYGTAYATGMFRFKGPTDNMRIDINAKTEEGTVFNIPLNASETVANNDFITFVAKDSTFTPKNQSFFLPGLVLNMDLTVDENSLVNIYTNLGRLNGRGNANINLKITSQGDFEMYGDYLISSGKFQFTAQDFINKIFDLSQGGSIRWTGDPTDALINLRAIYSLRTDIRPLYVAAGRPPIEGRYQTEAIMNLSGNLMRPDISFDINFPNDANIKDELQTYFNDVNNKNTQALSLIVRRSFSPNTGNVNVQAVNNTLFSAGTELLVNQFNNILAQWLNLNFVDLNIRSFNEASASFRFMKDRLVITAGVTDRRADVTDYSIIGNNVTRDAEMLYLIQKDGSLTARVSNRLNNRNFLNPDQEYISAVGLVYRQDFETLGEFLRALIGQRRREERARRGTSSPLPTSPGQPSRSPAILPSSAESGKRQR</sequence>
<gene>
    <name evidence="7" type="ORF">DDR33_19580</name>
</gene>
<evidence type="ECO:0000259" key="6">
    <source>
        <dbReference type="Pfam" id="PF04357"/>
    </source>
</evidence>
<evidence type="ECO:0000256" key="4">
    <source>
        <dbReference type="ARBA" id="ARBA00023136"/>
    </source>
</evidence>
<dbReference type="Proteomes" id="UP000245647">
    <property type="component" value="Unassembled WGS sequence"/>
</dbReference>
<evidence type="ECO:0000256" key="3">
    <source>
        <dbReference type="ARBA" id="ARBA00022989"/>
    </source>
</evidence>
<dbReference type="InterPro" id="IPR007452">
    <property type="entry name" value="TamB_C"/>
</dbReference>
<accession>A0A2U2PBT6</accession>
<keyword evidence="3" id="KW-1133">Transmembrane helix</keyword>
<dbReference type="OrthoDB" id="9811276at2"/>
<evidence type="ECO:0000256" key="5">
    <source>
        <dbReference type="SAM" id="MobiDB-lite"/>
    </source>
</evidence>
<keyword evidence="2" id="KW-0812">Transmembrane</keyword>
<dbReference type="Pfam" id="PF04357">
    <property type="entry name" value="TamB"/>
    <property type="match status" value="2"/>
</dbReference>
<protein>
    <submittedName>
        <fullName evidence="7">Translocation/assembly module TamB</fullName>
    </submittedName>
</protein>
<name>A0A2U2PBT6_9SPHI</name>
<feature type="region of interest" description="Disordered" evidence="5">
    <location>
        <begin position="1439"/>
        <end position="1476"/>
    </location>
</feature>
<dbReference type="GO" id="GO:0005886">
    <property type="term" value="C:plasma membrane"/>
    <property type="evidence" value="ECO:0007669"/>
    <property type="project" value="InterPro"/>
</dbReference>
<reference evidence="7 8" key="1">
    <citation type="submission" date="2018-04" db="EMBL/GenBank/DDBJ databases">
        <title>Pedobacter chongqingensis sp. nov., isolated from a rottenly hemp rope.</title>
        <authorList>
            <person name="Cai Y."/>
        </authorList>
    </citation>
    <scope>NUCLEOTIDE SEQUENCE [LARGE SCALE GENOMIC DNA]</scope>
    <source>
        <strain evidence="7 8">FJ4-8</strain>
    </source>
</reference>
<organism evidence="7 8">
    <name type="scientific">Pararcticibacter amylolyticus</name>
    <dbReference type="NCBI Taxonomy" id="2173175"/>
    <lineage>
        <taxon>Bacteria</taxon>
        <taxon>Pseudomonadati</taxon>
        <taxon>Bacteroidota</taxon>
        <taxon>Sphingobacteriia</taxon>
        <taxon>Sphingobacteriales</taxon>
        <taxon>Sphingobacteriaceae</taxon>
        <taxon>Pararcticibacter</taxon>
    </lineage>
</organism>
<evidence type="ECO:0000256" key="2">
    <source>
        <dbReference type="ARBA" id="ARBA00022692"/>
    </source>
</evidence>
<dbReference type="EMBL" id="QEAS01000019">
    <property type="protein sequence ID" value="PWG78861.1"/>
    <property type="molecule type" value="Genomic_DNA"/>
</dbReference>
<keyword evidence="4" id="KW-0472">Membrane</keyword>
<comment type="subcellular location">
    <subcellularLocation>
        <location evidence="1">Membrane</location>
        <topology evidence="1">Single-pass membrane protein</topology>
    </subcellularLocation>
</comment>
<feature type="domain" description="Translocation and assembly module TamB C-terminal" evidence="6">
    <location>
        <begin position="1007"/>
        <end position="1423"/>
    </location>
</feature>
<evidence type="ECO:0000256" key="1">
    <source>
        <dbReference type="ARBA" id="ARBA00004167"/>
    </source>
</evidence>
<proteinExistence type="predicted"/>